<comment type="caution">
    <text evidence="1">The sequence shown here is derived from an EMBL/GenBank/DDBJ whole genome shotgun (WGS) entry which is preliminary data.</text>
</comment>
<protein>
    <submittedName>
        <fullName evidence="1">Uncharacterized protein</fullName>
    </submittedName>
</protein>
<reference evidence="1" key="1">
    <citation type="journal article" date="2023" name="Insect Mol. Biol.">
        <title>Genome sequencing provides insights into the evolution of gene families encoding plant cell wall-degrading enzymes in longhorned beetles.</title>
        <authorList>
            <person name="Shin N.R."/>
            <person name="Okamura Y."/>
            <person name="Kirsch R."/>
            <person name="Pauchet Y."/>
        </authorList>
    </citation>
    <scope>NUCLEOTIDE SEQUENCE</scope>
    <source>
        <strain evidence="1">MMC_N1</strain>
    </source>
</reference>
<evidence type="ECO:0000313" key="2">
    <source>
        <dbReference type="Proteomes" id="UP001162164"/>
    </source>
</evidence>
<name>A0ABQ9IU12_9CUCU</name>
<dbReference type="Proteomes" id="UP001162164">
    <property type="component" value="Unassembled WGS sequence"/>
</dbReference>
<evidence type="ECO:0000313" key="1">
    <source>
        <dbReference type="EMBL" id="KAJ8965784.1"/>
    </source>
</evidence>
<organism evidence="1 2">
    <name type="scientific">Molorchus minor</name>
    <dbReference type="NCBI Taxonomy" id="1323400"/>
    <lineage>
        <taxon>Eukaryota</taxon>
        <taxon>Metazoa</taxon>
        <taxon>Ecdysozoa</taxon>
        <taxon>Arthropoda</taxon>
        <taxon>Hexapoda</taxon>
        <taxon>Insecta</taxon>
        <taxon>Pterygota</taxon>
        <taxon>Neoptera</taxon>
        <taxon>Endopterygota</taxon>
        <taxon>Coleoptera</taxon>
        <taxon>Polyphaga</taxon>
        <taxon>Cucujiformia</taxon>
        <taxon>Chrysomeloidea</taxon>
        <taxon>Cerambycidae</taxon>
        <taxon>Lamiinae</taxon>
        <taxon>Monochamini</taxon>
        <taxon>Molorchus</taxon>
    </lineage>
</organism>
<proteinExistence type="predicted"/>
<gene>
    <name evidence="1" type="ORF">NQ317_015733</name>
</gene>
<accession>A0ABQ9IU12</accession>
<keyword evidence="2" id="KW-1185">Reference proteome</keyword>
<sequence length="134" mass="15486">MYMLLVIYSIFNMNNVSWGTREVTIVPKQKQNGVKKDEANSQVKVQNKNKIYSFFGNQKDNAGSFELSIAGLFKILCCTHRKDGEENEILRTIQASIQQLQQKLDHIERNQLAPDTVEPRRTTIRRTTTHIEGF</sequence>
<dbReference type="EMBL" id="JAPWTJ010002535">
    <property type="protein sequence ID" value="KAJ8965784.1"/>
    <property type="molecule type" value="Genomic_DNA"/>
</dbReference>